<gene>
    <name evidence="2" type="ORF">GJ744_004999</name>
</gene>
<sequence length="133" mass="14597">MQPPSESTVEADFNVRAASHWTQEHSRWTWRAAHLLHVPPDTFWACFIAAAPLSSDVAGTTAFSLLVLSQRHVSRQGISDGRHVTIVKEERKRPVEAGSRYGVAGASDKGDVSREVDEEVRFQGQDATRGATA</sequence>
<evidence type="ECO:0000313" key="3">
    <source>
        <dbReference type="Proteomes" id="UP000606974"/>
    </source>
</evidence>
<accession>A0A8H7A7K1</accession>
<evidence type="ECO:0000256" key="1">
    <source>
        <dbReference type="SAM" id="MobiDB-lite"/>
    </source>
</evidence>
<dbReference type="AlphaFoldDB" id="A0A8H7A7K1"/>
<comment type="caution">
    <text evidence="2">The sequence shown here is derived from an EMBL/GenBank/DDBJ whole genome shotgun (WGS) entry which is preliminary data.</text>
</comment>
<evidence type="ECO:0000313" key="2">
    <source>
        <dbReference type="EMBL" id="KAF7502844.1"/>
    </source>
</evidence>
<protein>
    <submittedName>
        <fullName evidence="2">Uncharacterized protein</fullName>
    </submittedName>
</protein>
<reference evidence="2" key="1">
    <citation type="submission" date="2020-02" db="EMBL/GenBank/DDBJ databases">
        <authorList>
            <person name="Palmer J.M."/>
        </authorList>
    </citation>
    <scope>NUCLEOTIDE SEQUENCE</scope>
    <source>
        <strain evidence="2">EPUS1.4</strain>
        <tissue evidence="2">Thallus</tissue>
    </source>
</reference>
<keyword evidence="3" id="KW-1185">Reference proteome</keyword>
<proteinExistence type="predicted"/>
<name>A0A8H7A7K1_9EURO</name>
<dbReference type="Proteomes" id="UP000606974">
    <property type="component" value="Unassembled WGS sequence"/>
</dbReference>
<feature type="compositionally biased region" description="Basic and acidic residues" evidence="1">
    <location>
        <begin position="108"/>
        <end position="121"/>
    </location>
</feature>
<dbReference type="EMBL" id="JAACFV010000214">
    <property type="protein sequence ID" value="KAF7502844.1"/>
    <property type="molecule type" value="Genomic_DNA"/>
</dbReference>
<organism evidence="2 3">
    <name type="scientific">Endocarpon pusillum</name>
    <dbReference type="NCBI Taxonomy" id="364733"/>
    <lineage>
        <taxon>Eukaryota</taxon>
        <taxon>Fungi</taxon>
        <taxon>Dikarya</taxon>
        <taxon>Ascomycota</taxon>
        <taxon>Pezizomycotina</taxon>
        <taxon>Eurotiomycetes</taxon>
        <taxon>Chaetothyriomycetidae</taxon>
        <taxon>Verrucariales</taxon>
        <taxon>Verrucariaceae</taxon>
        <taxon>Endocarpon</taxon>
    </lineage>
</organism>
<feature type="region of interest" description="Disordered" evidence="1">
    <location>
        <begin position="94"/>
        <end position="133"/>
    </location>
</feature>